<dbReference type="Proteomes" id="UP000287651">
    <property type="component" value="Unassembled WGS sequence"/>
</dbReference>
<sequence>MGIRAPVAAAEEISASATESSVSHLFPASGAPITESYWRLRFRLRLRCGGRHDGCLRIRSSRSRVRRFLTRIQEQGWR</sequence>
<organism evidence="1 2">
    <name type="scientific">Ensete ventricosum</name>
    <name type="common">Abyssinian banana</name>
    <name type="synonym">Musa ensete</name>
    <dbReference type="NCBI Taxonomy" id="4639"/>
    <lineage>
        <taxon>Eukaryota</taxon>
        <taxon>Viridiplantae</taxon>
        <taxon>Streptophyta</taxon>
        <taxon>Embryophyta</taxon>
        <taxon>Tracheophyta</taxon>
        <taxon>Spermatophyta</taxon>
        <taxon>Magnoliopsida</taxon>
        <taxon>Liliopsida</taxon>
        <taxon>Zingiberales</taxon>
        <taxon>Musaceae</taxon>
        <taxon>Ensete</taxon>
    </lineage>
</organism>
<dbReference type="EMBL" id="AMZH03034388">
    <property type="protein sequence ID" value="RRT32003.1"/>
    <property type="molecule type" value="Genomic_DNA"/>
</dbReference>
<gene>
    <name evidence="1" type="ORF">B296_00055272</name>
</gene>
<comment type="caution">
    <text evidence="1">The sequence shown here is derived from an EMBL/GenBank/DDBJ whole genome shotgun (WGS) entry which is preliminary data.</text>
</comment>
<accession>A0A426WXG6</accession>
<proteinExistence type="predicted"/>
<evidence type="ECO:0000313" key="1">
    <source>
        <dbReference type="EMBL" id="RRT32003.1"/>
    </source>
</evidence>
<evidence type="ECO:0000313" key="2">
    <source>
        <dbReference type="Proteomes" id="UP000287651"/>
    </source>
</evidence>
<name>A0A426WXG6_ENSVE</name>
<dbReference type="AlphaFoldDB" id="A0A426WXG6"/>
<protein>
    <submittedName>
        <fullName evidence="1">Uncharacterized protein</fullName>
    </submittedName>
</protein>
<reference evidence="1 2" key="1">
    <citation type="journal article" date="2014" name="Agronomy (Basel)">
        <title>A Draft Genome Sequence for Ensete ventricosum, the Drought-Tolerant Tree Against Hunger.</title>
        <authorList>
            <person name="Harrison J."/>
            <person name="Moore K.A."/>
            <person name="Paszkiewicz K."/>
            <person name="Jones T."/>
            <person name="Grant M."/>
            <person name="Ambacheew D."/>
            <person name="Muzemil S."/>
            <person name="Studholme D.J."/>
        </authorList>
    </citation>
    <scope>NUCLEOTIDE SEQUENCE [LARGE SCALE GENOMIC DNA]</scope>
</reference>